<dbReference type="PANTHER" id="PTHR12341:SF75">
    <property type="entry name" value="EXONUCLEASE XRNA, PUTATIVE-RELATED"/>
    <property type="match status" value="1"/>
</dbReference>
<dbReference type="GO" id="GO:0006353">
    <property type="term" value="P:DNA-templated transcription termination"/>
    <property type="evidence" value="ECO:0007669"/>
    <property type="project" value="UniProtKB-KW"/>
</dbReference>
<dbReference type="GO" id="GO:0005634">
    <property type="term" value="C:nucleus"/>
    <property type="evidence" value="ECO:0007669"/>
    <property type="project" value="UniProtKB-SubCell"/>
</dbReference>
<keyword evidence="19" id="KW-1185">Reference proteome</keyword>
<keyword evidence="10" id="KW-0804">Transcription</keyword>
<protein>
    <recommendedName>
        <fullName evidence="2">5'-3' exoribonuclease 2</fullName>
    </recommendedName>
</protein>
<keyword evidence="6" id="KW-0540">Nuclease</keyword>
<dbReference type="InterPro" id="IPR027073">
    <property type="entry name" value="5_3_exoribonuclease"/>
</dbReference>
<dbReference type="GO" id="GO:0006397">
    <property type="term" value="P:mRNA processing"/>
    <property type="evidence" value="ECO:0007669"/>
    <property type="project" value="UniProtKB-KW"/>
</dbReference>
<evidence type="ECO:0000256" key="11">
    <source>
        <dbReference type="ARBA" id="ARBA00023242"/>
    </source>
</evidence>
<feature type="compositionally biased region" description="Polar residues" evidence="12">
    <location>
        <begin position="1256"/>
        <end position="1275"/>
    </location>
</feature>
<evidence type="ECO:0000259" key="17">
    <source>
        <dbReference type="Pfam" id="PF18334"/>
    </source>
</evidence>
<evidence type="ECO:0000256" key="5">
    <source>
        <dbReference type="ARBA" id="ARBA00022664"/>
    </source>
</evidence>
<dbReference type="Pfam" id="PF17846">
    <property type="entry name" value="XRN_M"/>
    <property type="match status" value="2"/>
</dbReference>
<evidence type="ECO:0000313" key="19">
    <source>
        <dbReference type="Proteomes" id="UP000051952"/>
    </source>
</evidence>
<dbReference type="InterPro" id="IPR047007">
    <property type="entry name" value="XRN1_D1_sf"/>
</dbReference>
<keyword evidence="9" id="KW-0805">Transcription regulation</keyword>
<keyword evidence="11" id="KW-0539">Nucleus</keyword>
<dbReference type="InterPro" id="IPR040992">
    <property type="entry name" value="XRN1_D1"/>
</dbReference>
<dbReference type="Proteomes" id="UP000051952">
    <property type="component" value="Unassembled WGS sequence"/>
</dbReference>
<keyword evidence="7" id="KW-0378">Hydrolase</keyword>
<feature type="domain" description="Xrn1 helical" evidence="14">
    <location>
        <begin position="405"/>
        <end position="592"/>
    </location>
</feature>
<proteinExistence type="predicted"/>
<dbReference type="GO" id="GO:0006364">
    <property type="term" value="P:rRNA processing"/>
    <property type="evidence" value="ECO:0007669"/>
    <property type="project" value="UniProtKB-KW"/>
</dbReference>
<dbReference type="OrthoDB" id="372487at2759"/>
<dbReference type="Gene3D" id="1.25.40.1050">
    <property type="match status" value="1"/>
</dbReference>
<dbReference type="GO" id="GO:0003723">
    <property type="term" value="F:RNA binding"/>
    <property type="evidence" value="ECO:0007669"/>
    <property type="project" value="TreeGrafter"/>
</dbReference>
<dbReference type="Pfam" id="PF18334">
    <property type="entry name" value="XRN1_D2_D3"/>
    <property type="match status" value="2"/>
</dbReference>
<feature type="domain" description="Xrn1 helical" evidence="14">
    <location>
        <begin position="290"/>
        <end position="393"/>
    </location>
</feature>
<feature type="domain" description="Exoribonuclease Xrn1 D2/D3" evidence="17">
    <location>
        <begin position="856"/>
        <end position="938"/>
    </location>
</feature>
<dbReference type="InterPro" id="IPR041385">
    <property type="entry name" value="SH3_12"/>
</dbReference>
<comment type="subcellular location">
    <subcellularLocation>
        <location evidence="1">Nucleus</location>
    </subcellularLocation>
</comment>
<evidence type="ECO:0000256" key="8">
    <source>
        <dbReference type="ARBA" id="ARBA00022839"/>
    </source>
</evidence>
<dbReference type="Pfam" id="PF18129">
    <property type="entry name" value="SH3_12"/>
    <property type="match status" value="1"/>
</dbReference>
<organism evidence="18 19">
    <name type="scientific">Bodo saltans</name>
    <name type="common">Flagellated protozoan</name>
    <dbReference type="NCBI Taxonomy" id="75058"/>
    <lineage>
        <taxon>Eukaryota</taxon>
        <taxon>Discoba</taxon>
        <taxon>Euglenozoa</taxon>
        <taxon>Kinetoplastea</taxon>
        <taxon>Metakinetoplastina</taxon>
        <taxon>Eubodonida</taxon>
        <taxon>Bodonidae</taxon>
        <taxon>Bodo</taxon>
    </lineage>
</organism>
<feature type="domain" description="Exoribonuclease Xrn1 D2/D3" evidence="17">
    <location>
        <begin position="987"/>
        <end position="1093"/>
    </location>
</feature>
<dbReference type="InterPro" id="IPR004859">
    <property type="entry name" value="Xrn1_N"/>
</dbReference>
<feature type="region of interest" description="Disordered" evidence="12">
    <location>
        <begin position="1255"/>
        <end position="1316"/>
    </location>
</feature>
<dbReference type="Gene3D" id="3.40.50.12390">
    <property type="match status" value="2"/>
</dbReference>
<evidence type="ECO:0000259" key="16">
    <source>
        <dbReference type="Pfam" id="PF18332"/>
    </source>
</evidence>
<dbReference type="PANTHER" id="PTHR12341">
    <property type="entry name" value="5'-&gt;3' EXORIBONUCLEASE"/>
    <property type="match status" value="1"/>
</dbReference>
<dbReference type="OMA" id="CTHPNDV"/>
<dbReference type="InterPro" id="IPR047008">
    <property type="entry name" value="XRN1_SH3_sf"/>
</dbReference>
<dbReference type="Gene3D" id="2.30.30.750">
    <property type="match status" value="1"/>
</dbReference>
<evidence type="ECO:0000256" key="9">
    <source>
        <dbReference type="ARBA" id="ARBA00023015"/>
    </source>
</evidence>
<evidence type="ECO:0000256" key="1">
    <source>
        <dbReference type="ARBA" id="ARBA00004123"/>
    </source>
</evidence>
<dbReference type="Gene3D" id="2.170.260.40">
    <property type="match status" value="1"/>
</dbReference>
<dbReference type="EMBL" id="CYKH01000766">
    <property type="protein sequence ID" value="CUG35482.1"/>
    <property type="molecule type" value="Genomic_DNA"/>
</dbReference>
<dbReference type="FunFam" id="3.40.50.12390:FF:000005">
    <property type="entry name" value="5'-3' exoribonuclease 2"/>
    <property type="match status" value="1"/>
</dbReference>
<dbReference type="InterPro" id="IPR041106">
    <property type="entry name" value="XRN1_D2_D3"/>
</dbReference>
<keyword evidence="8 18" id="KW-0269">Exonuclease</keyword>
<accession>A0A0S4IZP1</accession>
<evidence type="ECO:0000256" key="7">
    <source>
        <dbReference type="ARBA" id="ARBA00022801"/>
    </source>
</evidence>
<evidence type="ECO:0000256" key="12">
    <source>
        <dbReference type="SAM" id="MobiDB-lite"/>
    </source>
</evidence>
<keyword evidence="3" id="KW-0806">Transcription termination</keyword>
<feature type="domain" description="5'-3' exoribonuclease 1 SH3-like" evidence="15">
    <location>
        <begin position="1123"/>
        <end position="1190"/>
    </location>
</feature>
<feature type="domain" description="5'-3' exoribonuclease 1 D1" evidence="16">
    <location>
        <begin position="619"/>
        <end position="812"/>
    </location>
</feature>
<gene>
    <name evidence="18" type="ORF">BSAL_78145</name>
</gene>
<evidence type="ECO:0000256" key="4">
    <source>
        <dbReference type="ARBA" id="ARBA00022552"/>
    </source>
</evidence>
<feature type="domain" description="Xrn1 N-terminal" evidence="13">
    <location>
        <begin position="1"/>
        <end position="227"/>
    </location>
</feature>
<dbReference type="VEuPathDB" id="TriTrypDB:BSAL_78145"/>
<evidence type="ECO:0000313" key="18">
    <source>
        <dbReference type="EMBL" id="CUG35482.1"/>
    </source>
</evidence>
<evidence type="ECO:0000259" key="15">
    <source>
        <dbReference type="Pfam" id="PF18129"/>
    </source>
</evidence>
<feature type="compositionally biased region" description="Low complexity" evidence="12">
    <location>
        <begin position="1276"/>
        <end position="1314"/>
    </location>
</feature>
<name>A0A0S4IZP1_BODSA</name>
<keyword evidence="5" id="KW-0507">mRNA processing</keyword>
<dbReference type="GO" id="GO:0004534">
    <property type="term" value="F:5'-3' RNA exonuclease activity"/>
    <property type="evidence" value="ECO:0007669"/>
    <property type="project" value="TreeGrafter"/>
</dbReference>
<keyword evidence="4" id="KW-0698">rRNA processing</keyword>
<dbReference type="Pfam" id="PF03159">
    <property type="entry name" value="XRN_N"/>
    <property type="match status" value="1"/>
</dbReference>
<evidence type="ECO:0000259" key="13">
    <source>
        <dbReference type="Pfam" id="PF03159"/>
    </source>
</evidence>
<evidence type="ECO:0000259" key="14">
    <source>
        <dbReference type="Pfam" id="PF17846"/>
    </source>
</evidence>
<dbReference type="CDD" id="cd18673">
    <property type="entry name" value="PIN_XRN1-2-like"/>
    <property type="match status" value="1"/>
</dbReference>
<evidence type="ECO:0000256" key="3">
    <source>
        <dbReference type="ARBA" id="ARBA00022472"/>
    </source>
</evidence>
<evidence type="ECO:0000256" key="2">
    <source>
        <dbReference type="ARBA" id="ARBA00013845"/>
    </source>
</evidence>
<evidence type="ECO:0000256" key="10">
    <source>
        <dbReference type="ARBA" id="ARBA00023163"/>
    </source>
</evidence>
<dbReference type="GO" id="GO:0000956">
    <property type="term" value="P:nuclear-transcribed mRNA catabolic process"/>
    <property type="evidence" value="ECO:0007669"/>
    <property type="project" value="TreeGrafter"/>
</dbReference>
<dbReference type="InterPro" id="IPR041412">
    <property type="entry name" value="Xrn1_helical"/>
</dbReference>
<dbReference type="Pfam" id="PF18332">
    <property type="entry name" value="XRN1_D1"/>
    <property type="match status" value="1"/>
</dbReference>
<reference evidence="19" key="1">
    <citation type="submission" date="2015-09" db="EMBL/GenBank/DDBJ databases">
        <authorList>
            <consortium name="Pathogen Informatics"/>
        </authorList>
    </citation>
    <scope>NUCLEOTIDE SEQUENCE [LARGE SCALE GENOMIC DNA]</scope>
    <source>
        <strain evidence="19">Lake Konstanz</strain>
    </source>
</reference>
<evidence type="ECO:0000256" key="6">
    <source>
        <dbReference type="ARBA" id="ARBA00022722"/>
    </source>
</evidence>
<sequence length="1359" mass="154030">MGVPKFFRWAAERYPTVITPFKDSPPPIDNLYLDMNGIIHNCTHTNDFDASKKAPTEQEMVQAIFAYLEKLFQAVQPKKHFLLAVDGCAPRAKMNQQRQRRYRSGYEMMVAREEALKRGEELPEEGDVFDSNCITPGTEFMCRLNEHFKYFISMKLATDTAWQNCKIIFSGHDHPGEGEHKIIDFIRRRKMQPGYDPNETHCMYGLDADLVMLALATHEPRFVLLREVVSFNQGSKKERERREEDEAKGIKEDSALVKPEEFVLLHINILREYLDMDIRERLGEVDPRFYDMERMLDDFVFMCFFIGNDFLPSIPTVAINDGGMLTMMNLYVENVLKKGTYLTRDCQPNWNAIELFLTKLGDLELETLRARQEEEAEFAKRRRRFDDSHEVSTASTVPITSISEYKQRYYSEKHRFEGGWQPRSQDMEDLRQHYLEGIMWVHQYYYQGAASWKWYYPHHYAPLASDLVNLSSIASRVRFDKGQPFLPHQQLLAVLPPMSFRSLPRPYWPLLKSKSSPLVKFLPEHLEIDKEGARAPWEGIVLIPFIDEKVLLLAYESVQHQLTEEDKAKNINTIPTLFAFNRSVQPYTITNSMFRPLHGVQVERVPFEFPASAAFRPRLLPGARIGDQEIEGFSSLNSKRRFIQPTFEIGTVTIFGPPTRKESLILQLLEPTERMQTVEDAYSWIGQEVLVGYPHYKRARISAVSDRRKIISAEWNNDGQVSGTVAKDLSGEEIGNFRKECDTHMQYLKAKLGIHIPEVNLLVYVHRFVGMKLTRKGRVVRQFAKSETCYPMQLICRLDRIDLMEDQRYVERERTESDSTSGAKVVYMGPEPKANPTGSSVFGSVGFVMDSAQRTDDYFDVTLKVFNHRQNIPQSLIDYATTNNWRSMNDVAHEMDIKPLALSMLCSSMMTSPHYGSQEIGLCVKFTGKNLARVGYAKLVAQSYNPWYVGASNIFEKMESDSNTLGHHLDKVDKGEFLGRSSANKHGKGVWYFSQAGVELIEEYVRRFEPLVRRLETGSANSSQLDPSSFMTGKWEQSNPEDVIKEITDFLEECGIMSTPMINATEDSFSREHLAALENHLDETSPRESKQYVIRSVLRRNLFFPTIRTQSGYSMAIPLPRDQKYQIGARVVYCRTTGSVPFGASGTIVRMLATNQEAEVVYDEPFTGGLMLGGRLRTPRGALTKLGALLVVAQLGSNSFGDRVDTSGSPTSLAKPTSAVALVEAETSRADSGNQAVAKLTSANGIRLADLAKLRSPSTKEAPTVVPQNNNSNSIPAPRSAKPQPQQQQQQHQPSAPAAVGGNAAAAQTAGPAGRRPVATTVAQEFATGQIVIRPNDCPRIFKVALSRHLEKALKDLNL</sequence>